<protein>
    <submittedName>
        <fullName evidence="2">Uncharacterized protein</fullName>
    </submittedName>
</protein>
<keyword evidence="3" id="KW-1185">Reference proteome</keyword>
<dbReference type="EMBL" id="PKUS01000003">
    <property type="protein sequence ID" value="PLW69942.1"/>
    <property type="molecule type" value="Genomic_DNA"/>
</dbReference>
<evidence type="ECO:0000313" key="3">
    <source>
        <dbReference type="Proteomes" id="UP000235005"/>
    </source>
</evidence>
<gene>
    <name evidence="2" type="ORF">C0039_05315</name>
</gene>
<proteinExistence type="predicted"/>
<dbReference type="Proteomes" id="UP000235005">
    <property type="component" value="Unassembled WGS sequence"/>
</dbReference>
<organism evidence="2 3">
    <name type="scientific">Pseudohalioglobus lutimaris</name>
    <dbReference type="NCBI Taxonomy" id="1737061"/>
    <lineage>
        <taxon>Bacteria</taxon>
        <taxon>Pseudomonadati</taxon>
        <taxon>Pseudomonadota</taxon>
        <taxon>Gammaproteobacteria</taxon>
        <taxon>Cellvibrionales</taxon>
        <taxon>Halieaceae</taxon>
        <taxon>Pseudohalioglobus</taxon>
    </lineage>
</organism>
<sequence>MGAGSLQQISLSLDRRIPLEAILLQRLQRLPRGRQNEWLRQLLSVGFRSECQVIKSEQILPAPDLISRAWSTRTMMEGCHPIDTDNHHSADMPSEEAKQGHAFDNTVLNPDPLPKEPVGKPFAHLRRVIGE</sequence>
<dbReference type="AlphaFoldDB" id="A0A2N5X631"/>
<accession>A0A2N5X631</accession>
<evidence type="ECO:0000256" key="1">
    <source>
        <dbReference type="SAM" id="MobiDB-lite"/>
    </source>
</evidence>
<feature type="compositionally biased region" description="Basic and acidic residues" evidence="1">
    <location>
        <begin position="80"/>
        <end position="101"/>
    </location>
</feature>
<comment type="caution">
    <text evidence="2">The sequence shown here is derived from an EMBL/GenBank/DDBJ whole genome shotgun (WGS) entry which is preliminary data.</text>
</comment>
<reference evidence="2 3" key="1">
    <citation type="submission" date="2018-01" db="EMBL/GenBank/DDBJ databases">
        <title>The draft genome sequence of Halioglobus lutimaris HF004.</title>
        <authorList>
            <person name="Du Z.-J."/>
            <person name="Shi M.-J."/>
        </authorList>
    </citation>
    <scope>NUCLEOTIDE SEQUENCE [LARGE SCALE GENOMIC DNA]</scope>
    <source>
        <strain evidence="2 3">HF004</strain>
    </source>
</reference>
<name>A0A2N5X631_9GAMM</name>
<feature type="region of interest" description="Disordered" evidence="1">
    <location>
        <begin position="77"/>
        <end position="119"/>
    </location>
</feature>
<evidence type="ECO:0000313" key="2">
    <source>
        <dbReference type="EMBL" id="PLW69942.1"/>
    </source>
</evidence>